<keyword evidence="3" id="KW-1185">Reference proteome</keyword>
<dbReference type="OrthoDB" id="2626631at2"/>
<protein>
    <submittedName>
        <fullName evidence="2">Uncharacterized protein</fullName>
    </submittedName>
</protein>
<gene>
    <name evidence="2" type="ORF">CF651_01935</name>
</gene>
<dbReference type="RefSeq" id="WP_094013142.1">
    <property type="nucleotide sequence ID" value="NZ_NMQW01000002.1"/>
</dbReference>
<organism evidence="2 3">
    <name type="scientific">Paenibacillus rigui</name>
    <dbReference type="NCBI Taxonomy" id="554312"/>
    <lineage>
        <taxon>Bacteria</taxon>
        <taxon>Bacillati</taxon>
        <taxon>Bacillota</taxon>
        <taxon>Bacilli</taxon>
        <taxon>Bacillales</taxon>
        <taxon>Paenibacillaceae</taxon>
        <taxon>Paenibacillus</taxon>
    </lineage>
</organism>
<dbReference type="AlphaFoldDB" id="A0A229UWP7"/>
<dbReference type="EMBL" id="NMQW01000002">
    <property type="protein sequence ID" value="OXM87892.1"/>
    <property type="molecule type" value="Genomic_DNA"/>
</dbReference>
<reference evidence="2 3" key="1">
    <citation type="submission" date="2017-07" db="EMBL/GenBank/DDBJ databases">
        <title>Genome sequencing and assembly of Paenibacillus rigui.</title>
        <authorList>
            <person name="Mayilraj S."/>
        </authorList>
    </citation>
    <scope>NUCLEOTIDE SEQUENCE [LARGE SCALE GENOMIC DNA]</scope>
    <source>
        <strain evidence="2 3">JCM 16352</strain>
    </source>
</reference>
<evidence type="ECO:0000256" key="1">
    <source>
        <dbReference type="SAM" id="MobiDB-lite"/>
    </source>
</evidence>
<feature type="compositionally biased region" description="Basic and acidic residues" evidence="1">
    <location>
        <begin position="69"/>
        <end position="86"/>
    </location>
</feature>
<proteinExistence type="predicted"/>
<comment type="caution">
    <text evidence="2">The sequence shown here is derived from an EMBL/GenBank/DDBJ whole genome shotgun (WGS) entry which is preliminary data.</text>
</comment>
<name>A0A229UWP7_9BACL</name>
<sequence>MIEERKTRGEALKQAVKEQFQASEAQSSEFIACIEAWEQQPHLLKQIEQLQADKTKLQEQLKKLRAAQSHKENSYMSSRLREALRE</sequence>
<feature type="region of interest" description="Disordered" evidence="1">
    <location>
        <begin position="65"/>
        <end position="86"/>
    </location>
</feature>
<dbReference type="Proteomes" id="UP000215509">
    <property type="component" value="Unassembled WGS sequence"/>
</dbReference>
<evidence type="ECO:0000313" key="3">
    <source>
        <dbReference type="Proteomes" id="UP000215509"/>
    </source>
</evidence>
<accession>A0A229UWP7</accession>
<evidence type="ECO:0000313" key="2">
    <source>
        <dbReference type="EMBL" id="OXM87892.1"/>
    </source>
</evidence>